<feature type="domain" description="Peptidase M13 C-terminal" evidence="1">
    <location>
        <begin position="89"/>
        <end position="294"/>
    </location>
</feature>
<dbReference type="SUPFAM" id="SSF55486">
    <property type="entry name" value="Metalloproteases ('zincins'), catalytic domain"/>
    <property type="match status" value="1"/>
</dbReference>
<keyword evidence="3" id="KW-1185">Reference proteome</keyword>
<dbReference type="PANTHER" id="PTHR11733:SF241">
    <property type="entry name" value="GH26575P-RELATED"/>
    <property type="match status" value="1"/>
</dbReference>
<accession>A0A9J6DLG1</accession>
<gene>
    <name evidence="2" type="ORF">HPB51_007977</name>
</gene>
<dbReference type="Proteomes" id="UP000821866">
    <property type="component" value="Chromosome 6"/>
</dbReference>
<dbReference type="PANTHER" id="PTHR11733">
    <property type="entry name" value="ZINC METALLOPROTEASE FAMILY M13 NEPRILYSIN-RELATED"/>
    <property type="match status" value="1"/>
</dbReference>
<sequence length="295" mass="32477">MSAGNTSRHWDDSNRLEALRRLATMQLAIGFADNIRVEADLEAIYGSFPKAKRTFWEAWISSANIVQRRILERVGQPDVQFKASGMASAYSPCLNKLVIPAGIARPPFLISNGPPSYNYAAIGMIIFDALFRGDCSLEARGIDAMTPDCKNWWTPTAQYYYKQASRCPTTEPPELGEDYAFIPNLNIDSELLHVLAATSASYEAFRALPASQRNRVLPMLNYTAEQLFFVVNCALRCCNDKANHAADDNLFCEAGISSCAMSSGCNSVAKRMPEFAAAFHCPAGSKMNPRDSCAL</sequence>
<dbReference type="VEuPathDB" id="VectorBase:LOC119185211"/>
<comment type="caution">
    <text evidence="2">The sequence shown here is derived from an EMBL/GenBank/DDBJ whole genome shotgun (WGS) entry which is preliminary data.</text>
</comment>
<dbReference type="Gene3D" id="1.10.1380.10">
    <property type="entry name" value="Neutral endopeptidase , domain2"/>
    <property type="match status" value="1"/>
</dbReference>
<evidence type="ECO:0000313" key="2">
    <source>
        <dbReference type="EMBL" id="KAH8022964.1"/>
    </source>
</evidence>
<dbReference type="GO" id="GO:0016485">
    <property type="term" value="P:protein processing"/>
    <property type="evidence" value="ECO:0007669"/>
    <property type="project" value="TreeGrafter"/>
</dbReference>
<dbReference type="Gene3D" id="3.40.390.10">
    <property type="entry name" value="Collagenase (Catalytic Domain)"/>
    <property type="match status" value="1"/>
</dbReference>
<dbReference type="Pfam" id="PF01431">
    <property type="entry name" value="Peptidase_M13"/>
    <property type="match status" value="1"/>
</dbReference>
<dbReference type="InterPro" id="IPR024079">
    <property type="entry name" value="MetalloPept_cat_dom_sf"/>
</dbReference>
<name>A0A9J6DLG1_RHIMP</name>
<organism evidence="2 3">
    <name type="scientific">Rhipicephalus microplus</name>
    <name type="common">Cattle tick</name>
    <name type="synonym">Boophilus microplus</name>
    <dbReference type="NCBI Taxonomy" id="6941"/>
    <lineage>
        <taxon>Eukaryota</taxon>
        <taxon>Metazoa</taxon>
        <taxon>Ecdysozoa</taxon>
        <taxon>Arthropoda</taxon>
        <taxon>Chelicerata</taxon>
        <taxon>Arachnida</taxon>
        <taxon>Acari</taxon>
        <taxon>Parasitiformes</taxon>
        <taxon>Ixodida</taxon>
        <taxon>Ixodoidea</taxon>
        <taxon>Ixodidae</taxon>
        <taxon>Rhipicephalinae</taxon>
        <taxon>Rhipicephalus</taxon>
        <taxon>Boophilus</taxon>
    </lineage>
</organism>
<proteinExistence type="predicted"/>
<dbReference type="GO" id="GO:0005886">
    <property type="term" value="C:plasma membrane"/>
    <property type="evidence" value="ECO:0007669"/>
    <property type="project" value="TreeGrafter"/>
</dbReference>
<evidence type="ECO:0000313" key="3">
    <source>
        <dbReference type="Proteomes" id="UP000821866"/>
    </source>
</evidence>
<dbReference type="PROSITE" id="PS51885">
    <property type="entry name" value="NEPRILYSIN"/>
    <property type="match status" value="1"/>
</dbReference>
<reference evidence="2" key="1">
    <citation type="journal article" date="2020" name="Cell">
        <title>Large-Scale Comparative Analyses of Tick Genomes Elucidate Their Genetic Diversity and Vector Capacities.</title>
        <authorList>
            <consortium name="Tick Genome and Microbiome Consortium (TIGMIC)"/>
            <person name="Jia N."/>
            <person name="Wang J."/>
            <person name="Shi W."/>
            <person name="Du L."/>
            <person name="Sun Y."/>
            <person name="Zhan W."/>
            <person name="Jiang J.F."/>
            <person name="Wang Q."/>
            <person name="Zhang B."/>
            <person name="Ji P."/>
            <person name="Bell-Sakyi L."/>
            <person name="Cui X.M."/>
            <person name="Yuan T.T."/>
            <person name="Jiang B.G."/>
            <person name="Yang W.F."/>
            <person name="Lam T.T."/>
            <person name="Chang Q.C."/>
            <person name="Ding S.J."/>
            <person name="Wang X.J."/>
            <person name="Zhu J.G."/>
            <person name="Ruan X.D."/>
            <person name="Zhao L."/>
            <person name="Wei J.T."/>
            <person name="Ye R.Z."/>
            <person name="Que T.C."/>
            <person name="Du C.H."/>
            <person name="Zhou Y.H."/>
            <person name="Cheng J.X."/>
            <person name="Dai P.F."/>
            <person name="Guo W.B."/>
            <person name="Han X.H."/>
            <person name="Huang E.J."/>
            <person name="Li L.F."/>
            <person name="Wei W."/>
            <person name="Gao Y.C."/>
            <person name="Liu J.Z."/>
            <person name="Shao H.Z."/>
            <person name="Wang X."/>
            <person name="Wang C.C."/>
            <person name="Yang T.C."/>
            <person name="Huo Q.B."/>
            <person name="Li W."/>
            <person name="Chen H.Y."/>
            <person name="Chen S.E."/>
            <person name="Zhou L.G."/>
            <person name="Ni X.B."/>
            <person name="Tian J.H."/>
            <person name="Sheng Y."/>
            <person name="Liu T."/>
            <person name="Pan Y.S."/>
            <person name="Xia L.Y."/>
            <person name="Li J."/>
            <person name="Zhao F."/>
            <person name="Cao W.C."/>
        </authorList>
    </citation>
    <scope>NUCLEOTIDE SEQUENCE</scope>
    <source>
        <strain evidence="2">Rmic-2018</strain>
    </source>
</reference>
<evidence type="ECO:0000259" key="1">
    <source>
        <dbReference type="Pfam" id="PF01431"/>
    </source>
</evidence>
<reference evidence="2" key="2">
    <citation type="submission" date="2021-09" db="EMBL/GenBank/DDBJ databases">
        <authorList>
            <person name="Jia N."/>
            <person name="Wang J."/>
            <person name="Shi W."/>
            <person name="Du L."/>
            <person name="Sun Y."/>
            <person name="Zhan W."/>
            <person name="Jiang J."/>
            <person name="Wang Q."/>
            <person name="Zhang B."/>
            <person name="Ji P."/>
            <person name="Sakyi L.B."/>
            <person name="Cui X."/>
            <person name="Yuan T."/>
            <person name="Jiang B."/>
            <person name="Yang W."/>
            <person name="Lam T.T.-Y."/>
            <person name="Chang Q."/>
            <person name="Ding S."/>
            <person name="Wang X."/>
            <person name="Zhu J."/>
            <person name="Ruan X."/>
            <person name="Zhao L."/>
            <person name="Wei J."/>
            <person name="Que T."/>
            <person name="Du C."/>
            <person name="Cheng J."/>
            <person name="Dai P."/>
            <person name="Han X."/>
            <person name="Huang E."/>
            <person name="Gao Y."/>
            <person name="Liu J."/>
            <person name="Shao H."/>
            <person name="Ye R."/>
            <person name="Li L."/>
            <person name="Wei W."/>
            <person name="Wang X."/>
            <person name="Wang C."/>
            <person name="Huo Q."/>
            <person name="Li W."/>
            <person name="Guo W."/>
            <person name="Chen H."/>
            <person name="Chen S."/>
            <person name="Zhou L."/>
            <person name="Zhou L."/>
            <person name="Ni X."/>
            <person name="Tian J."/>
            <person name="Zhou Y."/>
            <person name="Sheng Y."/>
            <person name="Liu T."/>
            <person name="Pan Y."/>
            <person name="Xia L."/>
            <person name="Li J."/>
            <person name="Zhao F."/>
            <person name="Cao W."/>
        </authorList>
    </citation>
    <scope>NUCLEOTIDE SEQUENCE</scope>
    <source>
        <strain evidence="2">Rmic-2018</strain>
        <tissue evidence="2">Larvae</tissue>
    </source>
</reference>
<dbReference type="InterPro" id="IPR018497">
    <property type="entry name" value="Peptidase_M13_C"/>
</dbReference>
<protein>
    <recommendedName>
        <fullName evidence="1">Peptidase M13 C-terminal domain-containing protein</fullName>
    </recommendedName>
</protein>
<dbReference type="InterPro" id="IPR000718">
    <property type="entry name" value="Peptidase_M13"/>
</dbReference>
<dbReference type="EMBL" id="JABSTU010000008">
    <property type="protein sequence ID" value="KAH8022964.1"/>
    <property type="molecule type" value="Genomic_DNA"/>
</dbReference>
<dbReference type="InterPro" id="IPR042089">
    <property type="entry name" value="Peptidase_M13_dom_2"/>
</dbReference>
<dbReference type="AlphaFoldDB" id="A0A9J6DLG1"/>
<dbReference type="GO" id="GO:0004222">
    <property type="term" value="F:metalloendopeptidase activity"/>
    <property type="evidence" value="ECO:0007669"/>
    <property type="project" value="InterPro"/>
</dbReference>